<proteinExistence type="predicted"/>
<dbReference type="OrthoDB" id="286789at2"/>
<feature type="chain" id="PRO_5022696788" description="PEGA domain-containing protein" evidence="1">
    <location>
        <begin position="24"/>
        <end position="159"/>
    </location>
</feature>
<dbReference type="EMBL" id="CP042913">
    <property type="protein sequence ID" value="QEG36880.1"/>
    <property type="molecule type" value="Genomic_DNA"/>
</dbReference>
<dbReference type="KEGG" id="bgok:Pr1d_42170"/>
<name>A0A5B9QH38_9BACT</name>
<keyword evidence="3" id="KW-1185">Reference proteome</keyword>
<evidence type="ECO:0000256" key="1">
    <source>
        <dbReference type="SAM" id="SignalP"/>
    </source>
</evidence>
<gene>
    <name evidence="2" type="ORF">Pr1d_42170</name>
</gene>
<accession>A0A5B9QH38</accession>
<dbReference type="Proteomes" id="UP000323917">
    <property type="component" value="Chromosome"/>
</dbReference>
<evidence type="ECO:0008006" key="4">
    <source>
        <dbReference type="Google" id="ProtNLM"/>
    </source>
</evidence>
<keyword evidence="1" id="KW-0732">Signal</keyword>
<protein>
    <recommendedName>
        <fullName evidence="4">PEGA domain-containing protein</fullName>
    </recommendedName>
</protein>
<evidence type="ECO:0000313" key="3">
    <source>
        <dbReference type="Proteomes" id="UP000323917"/>
    </source>
</evidence>
<reference evidence="2 3" key="1">
    <citation type="submission" date="2019-08" db="EMBL/GenBank/DDBJ databases">
        <title>Deep-cultivation of Planctomycetes and their phenomic and genomic characterization uncovers novel biology.</title>
        <authorList>
            <person name="Wiegand S."/>
            <person name="Jogler M."/>
            <person name="Boedeker C."/>
            <person name="Pinto D."/>
            <person name="Vollmers J."/>
            <person name="Rivas-Marin E."/>
            <person name="Kohn T."/>
            <person name="Peeters S.H."/>
            <person name="Heuer A."/>
            <person name="Rast P."/>
            <person name="Oberbeckmann S."/>
            <person name="Bunk B."/>
            <person name="Jeske O."/>
            <person name="Meyerdierks A."/>
            <person name="Storesund J.E."/>
            <person name="Kallscheuer N."/>
            <person name="Luecker S."/>
            <person name="Lage O.M."/>
            <person name="Pohl T."/>
            <person name="Merkel B.J."/>
            <person name="Hornburger P."/>
            <person name="Mueller R.-W."/>
            <person name="Bruemmer F."/>
            <person name="Labrenz M."/>
            <person name="Spormann A.M."/>
            <person name="Op den Camp H."/>
            <person name="Overmann J."/>
            <person name="Amann R."/>
            <person name="Jetten M.S.M."/>
            <person name="Mascher T."/>
            <person name="Medema M.H."/>
            <person name="Devos D.P."/>
            <person name="Kaster A.-K."/>
            <person name="Ovreas L."/>
            <person name="Rohde M."/>
            <person name="Galperin M.Y."/>
            <person name="Jogler C."/>
        </authorList>
    </citation>
    <scope>NUCLEOTIDE SEQUENCE [LARGE SCALE GENOMIC DNA]</scope>
    <source>
        <strain evidence="2 3">Pr1d</strain>
    </source>
</reference>
<organism evidence="2 3">
    <name type="scientific">Bythopirellula goksoeyrii</name>
    <dbReference type="NCBI Taxonomy" id="1400387"/>
    <lineage>
        <taxon>Bacteria</taxon>
        <taxon>Pseudomonadati</taxon>
        <taxon>Planctomycetota</taxon>
        <taxon>Planctomycetia</taxon>
        <taxon>Pirellulales</taxon>
        <taxon>Lacipirellulaceae</taxon>
        <taxon>Bythopirellula</taxon>
    </lineage>
</organism>
<evidence type="ECO:0000313" key="2">
    <source>
        <dbReference type="EMBL" id="QEG36880.1"/>
    </source>
</evidence>
<feature type="signal peptide" evidence="1">
    <location>
        <begin position="1"/>
        <end position="23"/>
    </location>
</feature>
<dbReference type="RefSeq" id="WP_148075177.1">
    <property type="nucleotide sequence ID" value="NZ_CP042913.1"/>
</dbReference>
<dbReference type="AlphaFoldDB" id="A0A5B9QH38"/>
<dbReference type="PROSITE" id="PS51257">
    <property type="entry name" value="PROKAR_LIPOPROTEIN"/>
    <property type="match status" value="1"/>
</dbReference>
<sequence precursor="true">MNPSQRICLGLTLLSLGVGSGCASIVSGRNNDVAIKSYPPQANVVIQNENGETVATAMTPAKVSLKRGNGILRKPPRYVATIAKPGFQPTRVPINPKMNPWVAGNLLIGGPLGLAADSATGAIWRHSPADIKTKLTPYDGAQYSMSQPQNVVQAAYVSD</sequence>